<dbReference type="Pfam" id="PF07729">
    <property type="entry name" value="FCD"/>
    <property type="match status" value="1"/>
</dbReference>
<evidence type="ECO:0000256" key="2">
    <source>
        <dbReference type="ARBA" id="ARBA00023125"/>
    </source>
</evidence>
<keyword evidence="3" id="KW-0804">Transcription</keyword>
<keyword evidence="2" id="KW-0238">DNA-binding</keyword>
<evidence type="ECO:0000313" key="5">
    <source>
        <dbReference type="EMBL" id="GIH15151.1"/>
    </source>
</evidence>
<proteinExistence type="predicted"/>
<comment type="caution">
    <text evidence="5">The sequence shown here is derived from an EMBL/GenBank/DDBJ whole genome shotgun (WGS) entry which is preliminary data.</text>
</comment>
<dbReference type="InterPro" id="IPR036390">
    <property type="entry name" value="WH_DNA-bd_sf"/>
</dbReference>
<dbReference type="Proteomes" id="UP000642748">
    <property type="component" value="Unassembled WGS sequence"/>
</dbReference>
<dbReference type="SUPFAM" id="SSF48008">
    <property type="entry name" value="GntR ligand-binding domain-like"/>
    <property type="match status" value="1"/>
</dbReference>
<dbReference type="InterPro" id="IPR008920">
    <property type="entry name" value="TF_FadR/GntR_C"/>
</dbReference>
<evidence type="ECO:0000256" key="1">
    <source>
        <dbReference type="ARBA" id="ARBA00023015"/>
    </source>
</evidence>
<dbReference type="SMART" id="SM00895">
    <property type="entry name" value="FCD"/>
    <property type="match status" value="1"/>
</dbReference>
<dbReference type="PANTHER" id="PTHR43537">
    <property type="entry name" value="TRANSCRIPTIONAL REGULATOR, GNTR FAMILY"/>
    <property type="match status" value="1"/>
</dbReference>
<reference evidence="5" key="1">
    <citation type="submission" date="2021-01" db="EMBL/GenBank/DDBJ databases">
        <title>Whole genome shotgun sequence of Rugosimonospora africana NBRC 104875.</title>
        <authorList>
            <person name="Komaki H."/>
            <person name="Tamura T."/>
        </authorList>
    </citation>
    <scope>NUCLEOTIDE SEQUENCE</scope>
    <source>
        <strain evidence="5">NBRC 104875</strain>
    </source>
</reference>
<dbReference type="InterPro" id="IPR000524">
    <property type="entry name" value="Tscrpt_reg_HTH_GntR"/>
</dbReference>
<dbReference type="EMBL" id="BONZ01000031">
    <property type="protein sequence ID" value="GIH15151.1"/>
    <property type="molecule type" value="Genomic_DNA"/>
</dbReference>
<dbReference type="InterPro" id="IPR011711">
    <property type="entry name" value="GntR_C"/>
</dbReference>
<dbReference type="PANTHER" id="PTHR43537:SF44">
    <property type="entry name" value="GNTR FAMILY REGULATORY PROTEIN"/>
    <property type="match status" value="1"/>
</dbReference>
<dbReference type="PROSITE" id="PS50949">
    <property type="entry name" value="HTH_GNTR"/>
    <property type="match status" value="1"/>
</dbReference>
<dbReference type="Pfam" id="PF00392">
    <property type="entry name" value="GntR"/>
    <property type="match status" value="1"/>
</dbReference>
<dbReference type="AlphaFoldDB" id="A0A8J3QRD9"/>
<dbReference type="SMART" id="SM00345">
    <property type="entry name" value="HTH_GNTR"/>
    <property type="match status" value="1"/>
</dbReference>
<name>A0A8J3QRD9_9ACTN</name>
<evidence type="ECO:0000256" key="3">
    <source>
        <dbReference type="ARBA" id="ARBA00023163"/>
    </source>
</evidence>
<keyword evidence="1" id="KW-0805">Transcription regulation</keyword>
<sequence length="231" mass="24760">MTRYSARGLHGQVVHELGARILSGRILPGTTIDLSSVESELGISRTVLRESLKVLAAKGLVGARQKRGTFVTAPEEWNMLDADVLRWRVAAQPTQALLDQLAEVRRIVEPAAAALAAARRGDADLDALEQALAGMDAAVHDPADVVQADLRFHTALLEATHNVLIASLKGVIEQGLRQRDLLVHANPGAADPLPSHRAVLAAVRARDEPVAERAMRALLEQAAADFAQLNL</sequence>
<dbReference type="InterPro" id="IPR036388">
    <property type="entry name" value="WH-like_DNA-bd_sf"/>
</dbReference>
<dbReference type="GO" id="GO:0003677">
    <property type="term" value="F:DNA binding"/>
    <property type="evidence" value="ECO:0007669"/>
    <property type="project" value="UniProtKB-KW"/>
</dbReference>
<dbReference type="CDD" id="cd07377">
    <property type="entry name" value="WHTH_GntR"/>
    <property type="match status" value="1"/>
</dbReference>
<dbReference type="Gene3D" id="1.10.10.10">
    <property type="entry name" value="Winged helix-like DNA-binding domain superfamily/Winged helix DNA-binding domain"/>
    <property type="match status" value="1"/>
</dbReference>
<protein>
    <submittedName>
        <fullName evidence="5">GntR family transcriptional regulator</fullName>
    </submittedName>
</protein>
<organism evidence="5 6">
    <name type="scientific">Rugosimonospora africana</name>
    <dbReference type="NCBI Taxonomy" id="556532"/>
    <lineage>
        <taxon>Bacteria</taxon>
        <taxon>Bacillati</taxon>
        <taxon>Actinomycetota</taxon>
        <taxon>Actinomycetes</taxon>
        <taxon>Micromonosporales</taxon>
        <taxon>Micromonosporaceae</taxon>
        <taxon>Rugosimonospora</taxon>
    </lineage>
</organism>
<dbReference type="GO" id="GO:0003700">
    <property type="term" value="F:DNA-binding transcription factor activity"/>
    <property type="evidence" value="ECO:0007669"/>
    <property type="project" value="InterPro"/>
</dbReference>
<dbReference type="Gene3D" id="1.20.120.530">
    <property type="entry name" value="GntR ligand-binding domain-like"/>
    <property type="match status" value="1"/>
</dbReference>
<accession>A0A8J3QRD9</accession>
<evidence type="ECO:0000259" key="4">
    <source>
        <dbReference type="PROSITE" id="PS50949"/>
    </source>
</evidence>
<keyword evidence="6" id="KW-1185">Reference proteome</keyword>
<feature type="domain" description="HTH gntR-type" evidence="4">
    <location>
        <begin position="7"/>
        <end position="74"/>
    </location>
</feature>
<dbReference type="SUPFAM" id="SSF46785">
    <property type="entry name" value="Winged helix' DNA-binding domain"/>
    <property type="match status" value="1"/>
</dbReference>
<dbReference type="RefSeq" id="WP_203918792.1">
    <property type="nucleotide sequence ID" value="NZ_BONZ01000031.1"/>
</dbReference>
<evidence type="ECO:0000313" key="6">
    <source>
        <dbReference type="Proteomes" id="UP000642748"/>
    </source>
</evidence>
<gene>
    <name evidence="5" type="ORF">Raf01_33230</name>
</gene>